<organism evidence="5 6">
    <name type="scientific">Salmo trutta</name>
    <name type="common">Brown trout</name>
    <dbReference type="NCBI Taxonomy" id="8032"/>
    <lineage>
        <taxon>Eukaryota</taxon>
        <taxon>Metazoa</taxon>
        <taxon>Chordata</taxon>
        <taxon>Craniata</taxon>
        <taxon>Vertebrata</taxon>
        <taxon>Euteleostomi</taxon>
        <taxon>Actinopterygii</taxon>
        <taxon>Neopterygii</taxon>
        <taxon>Teleostei</taxon>
        <taxon>Protacanthopterygii</taxon>
        <taxon>Salmoniformes</taxon>
        <taxon>Salmonidae</taxon>
        <taxon>Salmoninae</taxon>
        <taxon>Salmo</taxon>
    </lineage>
</organism>
<dbReference type="InterPro" id="IPR027417">
    <property type="entry name" value="P-loop_NTPase"/>
</dbReference>
<protein>
    <recommendedName>
        <fullName evidence="3">Sulfotransferase</fullName>
        <ecNumber evidence="3">2.8.2.-</ecNumber>
    </recommendedName>
</protein>
<proteinExistence type="inferred from homology"/>
<dbReference type="EC" id="2.8.2.-" evidence="3"/>
<dbReference type="AlphaFoldDB" id="A0A673ZB34"/>
<evidence type="ECO:0000256" key="1">
    <source>
        <dbReference type="ARBA" id="ARBA00005771"/>
    </source>
</evidence>
<sequence length="121" mass="14492">MWMGLLVRPCERIVYWREKETKPILYLFFEDMKDPAREIRCIAQFLGHHLSDELIHDIMHMTTFTAMKENPIANYSTVPDAVFNREVGDWQNNFSPQENTEFDEQYSKMMAKNTIPFHFLI</sequence>
<dbReference type="SUPFAM" id="SSF52540">
    <property type="entry name" value="P-loop containing nucleoside triphosphate hydrolases"/>
    <property type="match status" value="1"/>
</dbReference>
<evidence type="ECO:0000256" key="2">
    <source>
        <dbReference type="ARBA" id="ARBA00022679"/>
    </source>
</evidence>
<dbReference type="Gene3D" id="3.40.50.300">
    <property type="entry name" value="P-loop containing nucleotide triphosphate hydrolases"/>
    <property type="match status" value="1"/>
</dbReference>
<keyword evidence="6" id="KW-1185">Reference proteome</keyword>
<dbReference type="Ensembl" id="ENSSTUT00000046453.1">
    <property type="protein sequence ID" value="ENSSTUP00000044499.1"/>
    <property type="gene ID" value="ENSSTUG00000018794.1"/>
</dbReference>
<accession>A0A673ZB34</accession>
<reference evidence="5" key="1">
    <citation type="submission" date="2025-08" db="UniProtKB">
        <authorList>
            <consortium name="Ensembl"/>
        </authorList>
    </citation>
    <scope>IDENTIFICATION</scope>
</reference>
<dbReference type="InParanoid" id="A0A673ZB34"/>
<name>A0A673ZB34_SALTR</name>
<dbReference type="Pfam" id="PF00685">
    <property type="entry name" value="Sulfotransfer_1"/>
    <property type="match status" value="1"/>
</dbReference>
<comment type="similarity">
    <text evidence="1 3">Belongs to the sulfotransferase 1 family.</text>
</comment>
<evidence type="ECO:0000259" key="4">
    <source>
        <dbReference type="Pfam" id="PF00685"/>
    </source>
</evidence>
<dbReference type="InterPro" id="IPR000863">
    <property type="entry name" value="Sulfotransferase_dom"/>
</dbReference>
<keyword evidence="2 3" id="KW-0808">Transferase</keyword>
<feature type="domain" description="Sulfotransferase" evidence="4">
    <location>
        <begin position="15"/>
        <end position="113"/>
    </location>
</feature>
<dbReference type="GeneTree" id="ENSGT00940000157101"/>
<dbReference type="GO" id="GO:0008146">
    <property type="term" value="F:sulfotransferase activity"/>
    <property type="evidence" value="ECO:0007669"/>
    <property type="project" value="InterPro"/>
</dbReference>
<dbReference type="PANTHER" id="PTHR11783">
    <property type="entry name" value="SULFOTRANSFERASE SULT"/>
    <property type="match status" value="1"/>
</dbReference>
<evidence type="ECO:0000313" key="5">
    <source>
        <dbReference type="Ensembl" id="ENSSTUP00000044499.1"/>
    </source>
</evidence>
<dbReference type="Proteomes" id="UP000472277">
    <property type="component" value="Chromosome 28"/>
</dbReference>
<reference evidence="5" key="2">
    <citation type="submission" date="2025-09" db="UniProtKB">
        <authorList>
            <consortium name="Ensembl"/>
        </authorList>
    </citation>
    <scope>IDENTIFICATION</scope>
</reference>
<evidence type="ECO:0000256" key="3">
    <source>
        <dbReference type="RuleBase" id="RU361155"/>
    </source>
</evidence>
<evidence type="ECO:0000313" key="6">
    <source>
        <dbReference type="Proteomes" id="UP000472277"/>
    </source>
</evidence>